<dbReference type="GeneID" id="90073072"/>
<feature type="transmembrane region" description="Helical" evidence="7">
    <location>
        <begin position="527"/>
        <end position="548"/>
    </location>
</feature>
<accession>A0AAV5QJY5</accession>
<feature type="transmembrane region" description="Helical" evidence="7">
    <location>
        <begin position="144"/>
        <end position="165"/>
    </location>
</feature>
<evidence type="ECO:0000256" key="4">
    <source>
        <dbReference type="ARBA" id="ARBA00023136"/>
    </source>
</evidence>
<feature type="transmembrane region" description="Helical" evidence="7">
    <location>
        <begin position="75"/>
        <end position="93"/>
    </location>
</feature>
<feature type="transmembrane region" description="Helical" evidence="7">
    <location>
        <begin position="495"/>
        <end position="515"/>
    </location>
</feature>
<feature type="transmembrane region" description="Helical" evidence="7">
    <location>
        <begin position="307"/>
        <end position="325"/>
    </location>
</feature>
<keyword evidence="4 7" id="KW-0472">Membrane</keyword>
<organism evidence="8 9">
    <name type="scientific">Saccharomycopsis crataegensis</name>
    <dbReference type="NCBI Taxonomy" id="43959"/>
    <lineage>
        <taxon>Eukaryota</taxon>
        <taxon>Fungi</taxon>
        <taxon>Dikarya</taxon>
        <taxon>Ascomycota</taxon>
        <taxon>Saccharomycotina</taxon>
        <taxon>Saccharomycetes</taxon>
        <taxon>Saccharomycopsidaceae</taxon>
        <taxon>Saccharomycopsis</taxon>
    </lineage>
</organism>
<evidence type="ECO:0000256" key="7">
    <source>
        <dbReference type="SAM" id="Phobius"/>
    </source>
</evidence>
<name>A0AAV5QJY5_9ASCO</name>
<dbReference type="RefSeq" id="XP_064852093.1">
    <property type="nucleotide sequence ID" value="XM_064996021.1"/>
</dbReference>
<feature type="transmembrane region" description="Helical" evidence="7">
    <location>
        <begin position="438"/>
        <end position="457"/>
    </location>
</feature>
<feature type="coiled-coil region" evidence="5">
    <location>
        <begin position="262"/>
        <end position="289"/>
    </location>
</feature>
<sequence length="587" mass="65165">MEETSAPSIIRGSSGSLSSSDDKQNILKDLRDGVVLSFRINNRILLHNYILVPIGCVLVLCILYGVNIVIEKIKIEFPASVALMLILYVLLLLSQKIFGKFITSHIIKVIEVPANFALKWINLFFIPAFVTLPLADKITVTEAFIIAAVFVIGYLAMFVSMAYLVKSLQFLLNQTRRSSIEDAESINDEVSDGFTNEDIELTDRLRGSSLEIVNQSVDNDINSNIEEGKDLRHAKKNIFSDSNATDNRRRSSSIELPESALNLEVTDRMEAIEQEAKQEELQREKINQYIAKLPKRSRAISQRIMKYFDWGVYTTLFITGIPIYFACDYALPLHLGISIILFKIALLSPAKWKKILHPILVSFPFMLLLIYIFSLIKKQSFIDSIRAYKTGRTYLYLFTTSVTTNWPGAGDVLSAMMDISIVSLSLPMFHYRQDLKKHYIVFIPPIVICSAASFFIYPPLCHAISIAPSRSLGFVGRSVTLALGTPLIKSLGGSIPLMSVSTILSGILGVLCGDSMLKFLGIKDDDYITIGVTLGLNCGAISTAHLLINNPRAAAISSLSFSIFGTIMVIMAAITPLARVVQHWAGL</sequence>
<dbReference type="Proteomes" id="UP001360560">
    <property type="component" value="Unassembled WGS sequence"/>
</dbReference>
<feature type="transmembrane region" description="Helical" evidence="7">
    <location>
        <begin position="49"/>
        <end position="69"/>
    </location>
</feature>
<comment type="subcellular location">
    <subcellularLocation>
        <location evidence="1">Membrane</location>
        <topology evidence="1">Multi-pass membrane protein</topology>
    </subcellularLocation>
</comment>
<evidence type="ECO:0000256" key="1">
    <source>
        <dbReference type="ARBA" id="ARBA00004141"/>
    </source>
</evidence>
<dbReference type="AlphaFoldDB" id="A0AAV5QJY5"/>
<feature type="transmembrane region" description="Helical" evidence="7">
    <location>
        <begin position="114"/>
        <end position="132"/>
    </location>
</feature>
<evidence type="ECO:0000313" key="9">
    <source>
        <dbReference type="Proteomes" id="UP001360560"/>
    </source>
</evidence>
<feature type="transmembrane region" description="Helical" evidence="7">
    <location>
        <begin position="554"/>
        <end position="574"/>
    </location>
</feature>
<dbReference type="GO" id="GO:0016020">
    <property type="term" value="C:membrane"/>
    <property type="evidence" value="ECO:0007669"/>
    <property type="project" value="UniProtKB-SubCell"/>
</dbReference>
<evidence type="ECO:0008006" key="10">
    <source>
        <dbReference type="Google" id="ProtNLM"/>
    </source>
</evidence>
<dbReference type="EMBL" id="BTFZ01000004">
    <property type="protein sequence ID" value="GMM35093.1"/>
    <property type="molecule type" value="Genomic_DNA"/>
</dbReference>
<reference evidence="8 9" key="1">
    <citation type="journal article" date="2023" name="Elife">
        <title>Identification of key yeast species and microbe-microbe interactions impacting larval growth of Drosophila in the wild.</title>
        <authorList>
            <person name="Mure A."/>
            <person name="Sugiura Y."/>
            <person name="Maeda R."/>
            <person name="Honda K."/>
            <person name="Sakurai N."/>
            <person name="Takahashi Y."/>
            <person name="Watada M."/>
            <person name="Katoh T."/>
            <person name="Gotoh A."/>
            <person name="Gotoh Y."/>
            <person name="Taniguchi I."/>
            <person name="Nakamura K."/>
            <person name="Hayashi T."/>
            <person name="Katayama T."/>
            <person name="Uemura T."/>
            <person name="Hattori Y."/>
        </authorList>
    </citation>
    <scope>NUCLEOTIDE SEQUENCE [LARGE SCALE GENOMIC DNA]</scope>
    <source>
        <strain evidence="8 9">SC-9</strain>
    </source>
</reference>
<dbReference type="PANTHER" id="PTHR30249">
    <property type="entry name" value="PUTATIVE SEROTONIN TRANSPORTER"/>
    <property type="match status" value="1"/>
</dbReference>
<protein>
    <recommendedName>
        <fullName evidence="10">LrgB-like protein</fullName>
    </recommendedName>
</protein>
<comment type="caution">
    <text evidence="8">The sequence shown here is derived from an EMBL/GenBank/DDBJ whole genome shotgun (WGS) entry which is preliminary data.</text>
</comment>
<evidence type="ECO:0000256" key="2">
    <source>
        <dbReference type="ARBA" id="ARBA00022692"/>
    </source>
</evidence>
<evidence type="ECO:0000256" key="6">
    <source>
        <dbReference type="SAM" id="MobiDB-lite"/>
    </source>
</evidence>
<proteinExistence type="predicted"/>
<gene>
    <name evidence="8" type="ORF">DASC09_024180</name>
</gene>
<keyword evidence="9" id="KW-1185">Reference proteome</keyword>
<keyword evidence="3 7" id="KW-1133">Transmembrane helix</keyword>
<dbReference type="Pfam" id="PF04172">
    <property type="entry name" value="LrgB"/>
    <property type="match status" value="1"/>
</dbReference>
<dbReference type="PANTHER" id="PTHR30249:SF0">
    <property type="entry name" value="PLASTIDAL GLYCOLATE_GLYCERATE TRANSLOCATOR 1, CHLOROPLASTIC"/>
    <property type="match status" value="1"/>
</dbReference>
<keyword evidence="2 7" id="KW-0812">Transmembrane</keyword>
<feature type="compositionally biased region" description="Low complexity" evidence="6">
    <location>
        <begin position="8"/>
        <end position="19"/>
    </location>
</feature>
<keyword evidence="5" id="KW-0175">Coiled coil</keyword>
<dbReference type="InterPro" id="IPR007300">
    <property type="entry name" value="CidB/LrgB"/>
</dbReference>
<feature type="region of interest" description="Disordered" evidence="6">
    <location>
        <begin position="1"/>
        <end position="21"/>
    </location>
</feature>
<feature type="transmembrane region" description="Helical" evidence="7">
    <location>
        <begin position="355"/>
        <end position="376"/>
    </location>
</feature>
<evidence type="ECO:0000256" key="3">
    <source>
        <dbReference type="ARBA" id="ARBA00022989"/>
    </source>
</evidence>
<evidence type="ECO:0000256" key="5">
    <source>
        <dbReference type="SAM" id="Coils"/>
    </source>
</evidence>
<evidence type="ECO:0000313" key="8">
    <source>
        <dbReference type="EMBL" id="GMM35093.1"/>
    </source>
</evidence>